<evidence type="ECO:0000256" key="3">
    <source>
        <dbReference type="ARBA" id="ARBA00022692"/>
    </source>
</evidence>
<evidence type="ECO:0000256" key="5">
    <source>
        <dbReference type="ARBA" id="ARBA00023136"/>
    </source>
</evidence>
<keyword evidence="4 6" id="KW-1133">Transmembrane helix</keyword>
<feature type="transmembrane region" description="Helical" evidence="6">
    <location>
        <begin position="301"/>
        <end position="320"/>
    </location>
</feature>
<feature type="transmembrane region" description="Helical" evidence="6">
    <location>
        <begin position="54"/>
        <end position="72"/>
    </location>
</feature>
<dbReference type="InterPro" id="IPR050833">
    <property type="entry name" value="Poly_Biosynth_Transport"/>
</dbReference>
<evidence type="ECO:0000313" key="7">
    <source>
        <dbReference type="EMBL" id="QBM04816.1"/>
    </source>
</evidence>
<feature type="transmembrane region" description="Helical" evidence="6">
    <location>
        <begin position="225"/>
        <end position="250"/>
    </location>
</feature>
<feature type="transmembrane region" description="Helical" evidence="6">
    <location>
        <begin position="332"/>
        <end position="356"/>
    </location>
</feature>
<sequence>MFAKLNKLIANPENKRFLGNFISLATLQGLNYILPLLTLPYLVRILGAEKFGTLAFATAIISYFIVLTDYGFNFTATREVAVHKQNNEKLNEIFSSVMIIKFFLLAISFVILIVLVSFFDKFSSDPELYFLTFGTVLGQVLFPIWFFQGVEKMKYITIINIVTKTLFAIAIFIFVKQASDYYLVPLLTSLGAILAGGYSLYLIYKKFNIKFSVQKFNVVTSHLKGGVHLFLTSALSNLLTSSGTIILSFVSNNTIVGYYSASEKLFRAIVGLFTPVTQALYPISCTKVNQENLAKPYIKKIFTIVGGIALILSLIVALLSKPIVNLIYGIEFINYSYVLAVMMIWLFFGVINNIIGIQYLTAMRKDKVYTYSFVAAASATVILNIILIPHFMIDGILFSMIFGEILLTLSMLGLIFRLKL</sequence>
<keyword evidence="5 6" id="KW-0472">Membrane</keyword>
<accession>A0A513QCJ7</accession>
<evidence type="ECO:0000256" key="2">
    <source>
        <dbReference type="ARBA" id="ARBA00022475"/>
    </source>
</evidence>
<feature type="transmembrane region" description="Helical" evidence="6">
    <location>
        <begin position="93"/>
        <end position="116"/>
    </location>
</feature>
<feature type="transmembrane region" description="Helical" evidence="6">
    <location>
        <begin position="21"/>
        <end position="42"/>
    </location>
</feature>
<evidence type="ECO:0000256" key="1">
    <source>
        <dbReference type="ARBA" id="ARBA00004651"/>
    </source>
</evidence>
<feature type="transmembrane region" description="Helical" evidence="6">
    <location>
        <begin position="368"/>
        <end position="389"/>
    </location>
</feature>
<gene>
    <name evidence="7" type="primary">wzx</name>
</gene>
<comment type="subcellular location">
    <subcellularLocation>
        <location evidence="1">Cell membrane</location>
        <topology evidence="1">Multi-pass membrane protein</topology>
    </subcellularLocation>
</comment>
<feature type="transmembrane region" description="Helical" evidence="6">
    <location>
        <begin position="181"/>
        <end position="204"/>
    </location>
</feature>
<dbReference type="Pfam" id="PF01943">
    <property type="entry name" value="Polysacc_synt"/>
    <property type="match status" value="1"/>
</dbReference>
<dbReference type="EMBL" id="MK399431">
    <property type="protein sequence ID" value="QBM04816.1"/>
    <property type="molecule type" value="Genomic_DNA"/>
</dbReference>
<dbReference type="PANTHER" id="PTHR30250:SF11">
    <property type="entry name" value="O-ANTIGEN TRANSPORTER-RELATED"/>
    <property type="match status" value="1"/>
</dbReference>
<feature type="transmembrane region" description="Helical" evidence="6">
    <location>
        <begin position="395"/>
        <end position="416"/>
    </location>
</feature>
<dbReference type="CDD" id="cd13128">
    <property type="entry name" value="MATE_Wzx_like"/>
    <property type="match status" value="1"/>
</dbReference>
<keyword evidence="3 6" id="KW-0812">Transmembrane</keyword>
<dbReference type="AlphaFoldDB" id="A0A513QCJ7"/>
<evidence type="ECO:0000256" key="6">
    <source>
        <dbReference type="SAM" id="Phobius"/>
    </source>
</evidence>
<name>A0A513QCJ7_ACIBA</name>
<proteinExistence type="predicted"/>
<feature type="transmembrane region" description="Helical" evidence="6">
    <location>
        <begin position="155"/>
        <end position="175"/>
    </location>
</feature>
<keyword evidence="2" id="KW-1003">Cell membrane</keyword>
<evidence type="ECO:0000256" key="4">
    <source>
        <dbReference type="ARBA" id="ARBA00022989"/>
    </source>
</evidence>
<reference evidence="7" key="1">
    <citation type="submission" date="2019-01" db="EMBL/GenBank/DDBJ databases">
        <authorList>
            <person name="Shneider M.M."/>
            <person name="Popova A.V."/>
            <person name="Shelenkov A.A."/>
            <person name="Mikhailova Y.V."/>
            <person name="Shagin D.A."/>
            <person name="Knirel Y.A."/>
            <person name="Kenyon J."/>
            <person name="Edelstein M.V."/>
        </authorList>
    </citation>
    <scope>NUCLEOTIDE SEQUENCE</scope>
    <source>
        <strain evidence="7">MAR15-4076</strain>
    </source>
</reference>
<feature type="transmembrane region" description="Helical" evidence="6">
    <location>
        <begin position="265"/>
        <end position="281"/>
    </location>
</feature>
<organism evidence="7">
    <name type="scientific">Acinetobacter baumannii</name>
    <dbReference type="NCBI Taxonomy" id="470"/>
    <lineage>
        <taxon>Bacteria</taxon>
        <taxon>Pseudomonadati</taxon>
        <taxon>Pseudomonadota</taxon>
        <taxon>Gammaproteobacteria</taxon>
        <taxon>Moraxellales</taxon>
        <taxon>Moraxellaceae</taxon>
        <taxon>Acinetobacter</taxon>
        <taxon>Acinetobacter calcoaceticus/baumannii complex</taxon>
    </lineage>
</organism>
<dbReference type="RefSeq" id="WP_367950766.1">
    <property type="nucleotide sequence ID" value="NZ_JBFPHJ010000010.1"/>
</dbReference>
<dbReference type="InterPro" id="IPR002797">
    <property type="entry name" value="Polysacc_synth"/>
</dbReference>
<dbReference type="PANTHER" id="PTHR30250">
    <property type="entry name" value="PST FAMILY PREDICTED COLANIC ACID TRANSPORTER"/>
    <property type="match status" value="1"/>
</dbReference>
<dbReference type="GO" id="GO:0005886">
    <property type="term" value="C:plasma membrane"/>
    <property type="evidence" value="ECO:0007669"/>
    <property type="project" value="UniProtKB-SubCell"/>
</dbReference>
<feature type="transmembrane region" description="Helical" evidence="6">
    <location>
        <begin position="128"/>
        <end position="148"/>
    </location>
</feature>
<protein>
    <submittedName>
        <fullName evidence="7">Wzx</fullName>
    </submittedName>
</protein>